<gene>
    <name evidence="6" type="ORF">DCHRY22_LOCUS11685</name>
</gene>
<dbReference type="GO" id="GO:0005179">
    <property type="term" value="F:hormone activity"/>
    <property type="evidence" value="ECO:0007669"/>
    <property type="project" value="UniProtKB-KW"/>
</dbReference>
<dbReference type="OrthoDB" id="6418774at2759"/>
<evidence type="ECO:0000313" key="6">
    <source>
        <dbReference type="EMBL" id="CAG9575859.1"/>
    </source>
</evidence>
<comment type="subcellular location">
    <subcellularLocation>
        <location evidence="1">Secreted</location>
    </subcellularLocation>
</comment>
<keyword evidence="3" id="KW-0372">Hormone</keyword>
<keyword evidence="7" id="KW-1185">Reference proteome</keyword>
<dbReference type="Pfam" id="PF00473">
    <property type="entry name" value="CRF"/>
    <property type="match status" value="1"/>
</dbReference>
<keyword evidence="4" id="KW-0732">Signal</keyword>
<feature type="domain" description="Corticotropin-releasing factor" evidence="5">
    <location>
        <begin position="81"/>
        <end position="121"/>
    </location>
</feature>
<name>A0A8J2QYD8_9NEOP</name>
<accession>A0A8J2QYD8</accession>
<evidence type="ECO:0000256" key="2">
    <source>
        <dbReference type="ARBA" id="ARBA00022525"/>
    </source>
</evidence>
<dbReference type="AlphaFoldDB" id="A0A8J2QYD8"/>
<dbReference type="InterPro" id="IPR000187">
    <property type="entry name" value="CRF"/>
</dbReference>
<comment type="caution">
    <text evidence="6">The sequence shown here is derived from an EMBL/GenBank/DDBJ whole genome shotgun (WGS) entry which is preliminary data.</text>
</comment>
<dbReference type="GO" id="GO:0005576">
    <property type="term" value="C:extracellular region"/>
    <property type="evidence" value="ECO:0007669"/>
    <property type="project" value="UniProtKB-SubCell"/>
</dbReference>
<proteinExistence type="predicted"/>
<feature type="signal peptide" evidence="4">
    <location>
        <begin position="1"/>
        <end position="17"/>
    </location>
</feature>
<dbReference type="PROSITE" id="PS00511">
    <property type="entry name" value="CRF"/>
    <property type="match status" value="1"/>
</dbReference>
<dbReference type="EMBL" id="CAKASE010000074">
    <property type="protein sequence ID" value="CAG9575859.1"/>
    <property type="molecule type" value="Genomic_DNA"/>
</dbReference>
<keyword evidence="2" id="KW-0964">Secreted</keyword>
<dbReference type="InterPro" id="IPR018446">
    <property type="entry name" value="Corticotropin-releasing_fac_CS"/>
</dbReference>
<evidence type="ECO:0000313" key="7">
    <source>
        <dbReference type="Proteomes" id="UP000789524"/>
    </source>
</evidence>
<evidence type="ECO:0000256" key="1">
    <source>
        <dbReference type="ARBA" id="ARBA00004613"/>
    </source>
</evidence>
<evidence type="ECO:0000256" key="4">
    <source>
        <dbReference type="SAM" id="SignalP"/>
    </source>
</evidence>
<dbReference type="SMART" id="SM00039">
    <property type="entry name" value="CRF"/>
    <property type="match status" value="1"/>
</dbReference>
<dbReference type="Proteomes" id="UP000789524">
    <property type="component" value="Unassembled WGS sequence"/>
</dbReference>
<reference evidence="6" key="1">
    <citation type="submission" date="2021-09" db="EMBL/GenBank/DDBJ databases">
        <authorList>
            <person name="Martin H S."/>
        </authorList>
    </citation>
    <scope>NUCLEOTIDE SEQUENCE</scope>
</reference>
<sequence length="135" mass="15250">MWCAVWCALMMAGSVWSETVPSTNGMAQPIDWAQLDSSLPDDESVAYASPMGGRYASAPWVYLLAEVPRDTQGKSERAKRRMPMLSIDLPMSLLREKLNLEKERKVHAQLAAANRNFLNNIGKRGWRSSEEMVKY</sequence>
<evidence type="ECO:0000256" key="3">
    <source>
        <dbReference type="ARBA" id="ARBA00022702"/>
    </source>
</evidence>
<organism evidence="6 7">
    <name type="scientific">Danaus chrysippus</name>
    <name type="common">African queen</name>
    <dbReference type="NCBI Taxonomy" id="151541"/>
    <lineage>
        <taxon>Eukaryota</taxon>
        <taxon>Metazoa</taxon>
        <taxon>Ecdysozoa</taxon>
        <taxon>Arthropoda</taxon>
        <taxon>Hexapoda</taxon>
        <taxon>Insecta</taxon>
        <taxon>Pterygota</taxon>
        <taxon>Neoptera</taxon>
        <taxon>Endopterygota</taxon>
        <taxon>Lepidoptera</taxon>
        <taxon>Glossata</taxon>
        <taxon>Ditrysia</taxon>
        <taxon>Papilionoidea</taxon>
        <taxon>Nymphalidae</taxon>
        <taxon>Danainae</taxon>
        <taxon>Danaini</taxon>
        <taxon>Danaina</taxon>
        <taxon>Danaus</taxon>
        <taxon>Anosia</taxon>
    </lineage>
</organism>
<evidence type="ECO:0000259" key="5">
    <source>
        <dbReference type="SMART" id="SM00039"/>
    </source>
</evidence>
<protein>
    <submittedName>
        <fullName evidence="6">(African queen) hypothetical protein</fullName>
    </submittedName>
</protein>
<feature type="chain" id="PRO_5035231579" evidence="4">
    <location>
        <begin position="18"/>
        <end position="135"/>
    </location>
</feature>